<keyword evidence="1" id="KW-1185">Reference proteome</keyword>
<accession>A0A915K203</accession>
<dbReference type="AlphaFoldDB" id="A0A915K203"/>
<protein>
    <submittedName>
        <fullName evidence="2">MULE transposase domain-containing protein</fullName>
    </submittedName>
</protein>
<proteinExistence type="predicted"/>
<sequence length="42" mass="4783">MDATHGTNQKKLLLITVLVLDDTRRGLPVAWFLCNQENEQSL</sequence>
<name>A0A915K203_ROMCU</name>
<reference evidence="2" key="1">
    <citation type="submission" date="2022-11" db="UniProtKB">
        <authorList>
            <consortium name="WormBaseParasite"/>
        </authorList>
    </citation>
    <scope>IDENTIFICATION</scope>
</reference>
<dbReference type="Proteomes" id="UP000887565">
    <property type="component" value="Unplaced"/>
</dbReference>
<dbReference type="WBParaSite" id="nRc.2.0.1.t32709-RA">
    <property type="protein sequence ID" value="nRc.2.0.1.t32709-RA"/>
    <property type="gene ID" value="nRc.2.0.1.g32709"/>
</dbReference>
<organism evidence="1 2">
    <name type="scientific">Romanomermis culicivorax</name>
    <name type="common">Nematode worm</name>
    <dbReference type="NCBI Taxonomy" id="13658"/>
    <lineage>
        <taxon>Eukaryota</taxon>
        <taxon>Metazoa</taxon>
        <taxon>Ecdysozoa</taxon>
        <taxon>Nematoda</taxon>
        <taxon>Enoplea</taxon>
        <taxon>Dorylaimia</taxon>
        <taxon>Mermithida</taxon>
        <taxon>Mermithoidea</taxon>
        <taxon>Mermithidae</taxon>
        <taxon>Romanomermis</taxon>
    </lineage>
</organism>
<evidence type="ECO:0000313" key="1">
    <source>
        <dbReference type="Proteomes" id="UP000887565"/>
    </source>
</evidence>
<evidence type="ECO:0000313" key="2">
    <source>
        <dbReference type="WBParaSite" id="nRc.2.0.1.t32709-RA"/>
    </source>
</evidence>